<feature type="modified residue" description="4-aspartylphosphate" evidence="6">
    <location>
        <position position="62"/>
    </location>
</feature>
<evidence type="ECO:0000256" key="1">
    <source>
        <dbReference type="ARBA" id="ARBA00022553"/>
    </source>
</evidence>
<dbReference type="InterPro" id="IPR011006">
    <property type="entry name" value="CheY-like_superfamily"/>
</dbReference>
<feature type="DNA-binding region" description="OmpR/PhoB-type" evidence="7">
    <location>
        <begin position="139"/>
        <end position="236"/>
    </location>
</feature>
<feature type="domain" description="Response regulatory" evidence="8">
    <location>
        <begin position="13"/>
        <end position="127"/>
    </location>
</feature>
<comment type="caution">
    <text evidence="10">The sequence shown here is derived from an EMBL/GenBank/DDBJ whole genome shotgun (WGS) entry which is preliminary data.</text>
</comment>
<keyword evidence="11" id="KW-1185">Reference proteome</keyword>
<dbReference type="PANTHER" id="PTHR48111">
    <property type="entry name" value="REGULATOR OF RPOS"/>
    <property type="match status" value="1"/>
</dbReference>
<protein>
    <submittedName>
        <fullName evidence="10">Response regulator</fullName>
    </submittedName>
</protein>
<gene>
    <name evidence="10" type="ORF">QWZ14_17290</name>
</gene>
<evidence type="ECO:0000256" key="3">
    <source>
        <dbReference type="ARBA" id="ARBA00023015"/>
    </source>
</evidence>
<dbReference type="SUPFAM" id="SSF46894">
    <property type="entry name" value="C-terminal effector domain of the bipartite response regulators"/>
    <property type="match status" value="1"/>
</dbReference>
<dbReference type="SMART" id="SM00448">
    <property type="entry name" value="REC"/>
    <property type="match status" value="1"/>
</dbReference>
<dbReference type="Pfam" id="PF00072">
    <property type="entry name" value="Response_reg"/>
    <property type="match status" value="1"/>
</dbReference>
<dbReference type="PROSITE" id="PS50110">
    <property type="entry name" value="RESPONSE_REGULATORY"/>
    <property type="match status" value="1"/>
</dbReference>
<dbReference type="InterPro" id="IPR001867">
    <property type="entry name" value="OmpR/PhoB-type_DNA-bd"/>
</dbReference>
<dbReference type="RefSeq" id="WP_290318024.1">
    <property type="nucleotide sequence ID" value="NZ_JAUFPN010000165.1"/>
</dbReference>
<organism evidence="10 11">
    <name type="scientific">Paeniroseomonas aquatica</name>
    <dbReference type="NCBI Taxonomy" id="373043"/>
    <lineage>
        <taxon>Bacteria</taxon>
        <taxon>Pseudomonadati</taxon>
        <taxon>Pseudomonadota</taxon>
        <taxon>Alphaproteobacteria</taxon>
        <taxon>Acetobacterales</taxon>
        <taxon>Acetobacteraceae</taxon>
        <taxon>Paeniroseomonas</taxon>
    </lineage>
</organism>
<proteinExistence type="predicted"/>
<evidence type="ECO:0000256" key="4">
    <source>
        <dbReference type="ARBA" id="ARBA00023125"/>
    </source>
</evidence>
<dbReference type="SMART" id="SM00862">
    <property type="entry name" value="Trans_reg_C"/>
    <property type="match status" value="1"/>
</dbReference>
<dbReference type="Proteomes" id="UP001529369">
    <property type="component" value="Unassembled WGS sequence"/>
</dbReference>
<dbReference type="SUPFAM" id="SSF52172">
    <property type="entry name" value="CheY-like"/>
    <property type="match status" value="1"/>
</dbReference>
<dbReference type="PROSITE" id="PS51755">
    <property type="entry name" value="OMPR_PHOB"/>
    <property type="match status" value="1"/>
</dbReference>
<evidence type="ECO:0000256" key="6">
    <source>
        <dbReference type="PROSITE-ProRule" id="PRU00169"/>
    </source>
</evidence>
<evidence type="ECO:0000256" key="2">
    <source>
        <dbReference type="ARBA" id="ARBA00023012"/>
    </source>
</evidence>
<dbReference type="PANTHER" id="PTHR48111:SF4">
    <property type="entry name" value="DNA-BINDING DUAL TRANSCRIPTIONAL REGULATOR OMPR"/>
    <property type="match status" value="1"/>
</dbReference>
<name>A0ABT8A8N1_9PROT</name>
<evidence type="ECO:0000313" key="10">
    <source>
        <dbReference type="EMBL" id="MDN3566127.1"/>
    </source>
</evidence>
<dbReference type="Pfam" id="PF00486">
    <property type="entry name" value="Trans_reg_C"/>
    <property type="match status" value="1"/>
</dbReference>
<dbReference type="InterPro" id="IPR039420">
    <property type="entry name" value="WalR-like"/>
</dbReference>
<dbReference type="Gene3D" id="3.40.50.2300">
    <property type="match status" value="1"/>
</dbReference>
<keyword evidence="4 7" id="KW-0238">DNA-binding</keyword>
<dbReference type="InterPro" id="IPR016032">
    <property type="entry name" value="Sig_transdc_resp-reg_C-effctor"/>
</dbReference>
<reference evidence="11" key="1">
    <citation type="journal article" date="2019" name="Int. J. Syst. Evol. Microbiol.">
        <title>The Global Catalogue of Microorganisms (GCM) 10K type strain sequencing project: providing services to taxonomists for standard genome sequencing and annotation.</title>
        <authorList>
            <consortium name="The Broad Institute Genomics Platform"/>
            <consortium name="The Broad Institute Genome Sequencing Center for Infectious Disease"/>
            <person name="Wu L."/>
            <person name="Ma J."/>
        </authorList>
    </citation>
    <scope>NUCLEOTIDE SEQUENCE [LARGE SCALE GENOMIC DNA]</scope>
    <source>
        <strain evidence="11">CECT 7131</strain>
    </source>
</reference>
<keyword evidence="3" id="KW-0805">Transcription regulation</keyword>
<evidence type="ECO:0000259" key="8">
    <source>
        <dbReference type="PROSITE" id="PS50110"/>
    </source>
</evidence>
<dbReference type="InterPro" id="IPR001789">
    <property type="entry name" value="Sig_transdc_resp-reg_receiver"/>
</dbReference>
<sequence length="238" mass="25861">MPAEATTLVDNAHLLVVDDDARLRALLQRYLAEQGFRVSIAADAAAARAQLAAVAFDLLVLDVMMPGETGLELVETLRRAGNDVPVLMLTARGGPDDRVAGFESGADDYLGKPFDPRELALRIRTILRRVAPPAQPLTAAPVQLGMRWFDAERSELRGPDGTIRLTGGEAALLGALARRAGEVLSREEIGTALGTPEAGERAIDVQVTRLRRKIEPDPREPRFLHTVRHRGYVLRPGP</sequence>
<dbReference type="Gene3D" id="1.10.10.10">
    <property type="entry name" value="Winged helix-like DNA-binding domain superfamily/Winged helix DNA-binding domain"/>
    <property type="match status" value="1"/>
</dbReference>
<keyword evidence="2" id="KW-0902">Two-component regulatory system</keyword>
<dbReference type="InterPro" id="IPR036388">
    <property type="entry name" value="WH-like_DNA-bd_sf"/>
</dbReference>
<feature type="domain" description="OmpR/PhoB-type" evidence="9">
    <location>
        <begin position="139"/>
        <end position="236"/>
    </location>
</feature>
<dbReference type="Gene3D" id="6.10.250.690">
    <property type="match status" value="1"/>
</dbReference>
<keyword evidence="5" id="KW-0804">Transcription</keyword>
<accession>A0ABT8A8N1</accession>
<evidence type="ECO:0000256" key="5">
    <source>
        <dbReference type="ARBA" id="ARBA00023163"/>
    </source>
</evidence>
<dbReference type="CDD" id="cd00383">
    <property type="entry name" value="trans_reg_C"/>
    <property type="match status" value="1"/>
</dbReference>
<evidence type="ECO:0000313" key="11">
    <source>
        <dbReference type="Proteomes" id="UP001529369"/>
    </source>
</evidence>
<dbReference type="EMBL" id="JAUFPN010000165">
    <property type="protein sequence ID" value="MDN3566127.1"/>
    <property type="molecule type" value="Genomic_DNA"/>
</dbReference>
<evidence type="ECO:0000256" key="7">
    <source>
        <dbReference type="PROSITE-ProRule" id="PRU01091"/>
    </source>
</evidence>
<keyword evidence="1 6" id="KW-0597">Phosphoprotein</keyword>
<evidence type="ECO:0000259" key="9">
    <source>
        <dbReference type="PROSITE" id="PS51755"/>
    </source>
</evidence>